<keyword evidence="2" id="KW-1185">Reference proteome</keyword>
<proteinExistence type="predicted"/>
<protein>
    <submittedName>
        <fullName evidence="3">Uncharacterized protein LOC109505828</fullName>
    </submittedName>
</protein>
<accession>A0A6J0PK01</accession>
<reference evidence="3" key="1">
    <citation type="submission" date="2025-08" db="UniProtKB">
        <authorList>
            <consortium name="RefSeq"/>
        </authorList>
    </citation>
    <scope>IDENTIFICATION</scope>
</reference>
<dbReference type="PANTHER" id="PTHR48156">
    <property type="entry name" value="TRANSMEMBRANE PROTEIN"/>
    <property type="match status" value="1"/>
</dbReference>
<dbReference type="KEGG" id="egu:109505828"/>
<dbReference type="RefSeq" id="XP_019706111.1">
    <property type="nucleotide sequence ID" value="XM_019850552.1"/>
</dbReference>
<dbReference type="FunCoup" id="A0A6J0PK01">
    <property type="interactions" value="20"/>
</dbReference>
<dbReference type="PANTHER" id="PTHR48156:SF1">
    <property type="entry name" value="TRANSMEMBRANE PROTEIN"/>
    <property type="match status" value="1"/>
</dbReference>
<sequence>MAMPWGLAVYIMNMVWMVLEDWISSCVTVADDIAQALRTGDIGPFPIG</sequence>
<feature type="chain" id="PRO_5027088410" evidence="1">
    <location>
        <begin position="21"/>
        <end position="48"/>
    </location>
</feature>
<evidence type="ECO:0000313" key="3">
    <source>
        <dbReference type="RefSeq" id="XP_019706111.1"/>
    </source>
</evidence>
<keyword evidence="1" id="KW-0732">Signal</keyword>
<dbReference type="GeneID" id="109505828"/>
<dbReference type="InParanoid" id="A0A6J0PK01"/>
<dbReference type="Proteomes" id="UP000504607">
    <property type="component" value="Chromosome 5"/>
</dbReference>
<gene>
    <name evidence="3" type="primary">LOC109505828</name>
</gene>
<evidence type="ECO:0000313" key="2">
    <source>
        <dbReference type="Proteomes" id="UP000504607"/>
    </source>
</evidence>
<feature type="signal peptide" evidence="1">
    <location>
        <begin position="1"/>
        <end position="20"/>
    </location>
</feature>
<name>A0A6J0PK01_ELAGV</name>
<dbReference type="AlphaFoldDB" id="A0A6J0PK01"/>
<dbReference type="OrthoDB" id="603217at2759"/>
<evidence type="ECO:0000256" key="1">
    <source>
        <dbReference type="SAM" id="SignalP"/>
    </source>
</evidence>
<organism evidence="2 3">
    <name type="scientific">Elaeis guineensis var. tenera</name>
    <name type="common">Oil palm</name>
    <dbReference type="NCBI Taxonomy" id="51953"/>
    <lineage>
        <taxon>Eukaryota</taxon>
        <taxon>Viridiplantae</taxon>
        <taxon>Streptophyta</taxon>
        <taxon>Embryophyta</taxon>
        <taxon>Tracheophyta</taxon>
        <taxon>Spermatophyta</taxon>
        <taxon>Magnoliopsida</taxon>
        <taxon>Liliopsida</taxon>
        <taxon>Arecaceae</taxon>
        <taxon>Arecoideae</taxon>
        <taxon>Cocoseae</taxon>
        <taxon>Elaeidinae</taxon>
        <taxon>Elaeis</taxon>
    </lineage>
</organism>